<evidence type="ECO:0000313" key="2">
    <source>
        <dbReference type="EMBL" id="CAB9510275.1"/>
    </source>
</evidence>
<gene>
    <name evidence="2" type="ORF">SEMRO_429_G141020.1</name>
</gene>
<comment type="caution">
    <text evidence="2">The sequence shown here is derived from an EMBL/GenBank/DDBJ whole genome shotgun (WGS) entry which is preliminary data.</text>
</comment>
<reference evidence="2" key="1">
    <citation type="submission" date="2020-06" db="EMBL/GenBank/DDBJ databases">
        <authorList>
            <consortium name="Plant Systems Biology data submission"/>
        </authorList>
    </citation>
    <scope>NUCLEOTIDE SEQUENCE</scope>
    <source>
        <strain evidence="2">D6</strain>
    </source>
</reference>
<feature type="signal peptide" evidence="1">
    <location>
        <begin position="1"/>
        <end position="18"/>
    </location>
</feature>
<accession>A0A9N8E120</accession>
<keyword evidence="1" id="KW-0732">Signal</keyword>
<evidence type="ECO:0000256" key="1">
    <source>
        <dbReference type="SAM" id="SignalP"/>
    </source>
</evidence>
<sequence>MRFRTSLLASLLASSVLANDDPVVQDFQENTATSLPPLVAVFDEDIIQLFLGLFPAEILQDESAVESLVAQFQASPAFFSQLFANANIDLVELGILPNRTQVEQGETESSNLDLVGISDAIGGLFQLGAEFLGFSVDSGPHGFLVFDEDGVYTNHTLEQGMKQVADFFGVDTSKPIEVANFVDSYGECEFCDSRHMSPNQQFAGLPCSDWLMFSLFAKEDECSLLRAVAIEHCGCKTETLAITPSTPACNLCPDGSLNGVKLDKTIPTLSHELNCYNISQITAVEGDRTCDAVAGFGYFCGCEEVEPACQLCPAGSSPTRPDAILQERFVDKQGPELMVLRKANSEGLEKPHDLTCSAFADSLIQNTKSMCTDEIQNVERATGLSARAYCGCPNVIVETTLIENNGGCDPCPAGFKLKDAVLALSDSTYIVGTVLSKQFDENANNDVLLDTPSLPIRTCKEWVSDYAPFLVNEAKCLTVQQAVARQCCEINDNPAGPEDLNLGSDPGPEEVKLVVPKSRGSSSRLAALSALFVSITVAYFL</sequence>
<proteinExistence type="predicted"/>
<name>A0A9N8E120_9STRA</name>
<protein>
    <submittedName>
        <fullName evidence="2">Uncharacterized protein</fullName>
    </submittedName>
</protein>
<dbReference type="Proteomes" id="UP001153069">
    <property type="component" value="Unassembled WGS sequence"/>
</dbReference>
<dbReference type="EMBL" id="CAICTM010000428">
    <property type="protein sequence ID" value="CAB9510275.1"/>
    <property type="molecule type" value="Genomic_DNA"/>
</dbReference>
<evidence type="ECO:0000313" key="3">
    <source>
        <dbReference type="Proteomes" id="UP001153069"/>
    </source>
</evidence>
<organism evidence="2 3">
    <name type="scientific">Seminavis robusta</name>
    <dbReference type="NCBI Taxonomy" id="568900"/>
    <lineage>
        <taxon>Eukaryota</taxon>
        <taxon>Sar</taxon>
        <taxon>Stramenopiles</taxon>
        <taxon>Ochrophyta</taxon>
        <taxon>Bacillariophyta</taxon>
        <taxon>Bacillariophyceae</taxon>
        <taxon>Bacillariophycidae</taxon>
        <taxon>Naviculales</taxon>
        <taxon>Naviculaceae</taxon>
        <taxon>Seminavis</taxon>
    </lineage>
</organism>
<keyword evidence="3" id="KW-1185">Reference proteome</keyword>
<feature type="chain" id="PRO_5040163188" evidence="1">
    <location>
        <begin position="19"/>
        <end position="541"/>
    </location>
</feature>
<dbReference type="AlphaFoldDB" id="A0A9N8E120"/>